<evidence type="ECO:0000256" key="11">
    <source>
        <dbReference type="PIRSR" id="PIRSR604450-51"/>
    </source>
</evidence>
<dbReference type="PROSITE" id="PS00165">
    <property type="entry name" value="DEHYDRATASE_SER_THR"/>
    <property type="match status" value="1"/>
</dbReference>
<feature type="domain" description="Threonine synthase N-terminal" evidence="13">
    <location>
        <begin position="2"/>
        <end position="79"/>
    </location>
</feature>
<comment type="cofactor">
    <cofactor evidence="1 11">
        <name>pyridoxal 5'-phosphate</name>
        <dbReference type="ChEBI" id="CHEBI:597326"/>
    </cofactor>
</comment>
<dbReference type="Pfam" id="PF00291">
    <property type="entry name" value="PALP"/>
    <property type="match status" value="1"/>
</dbReference>
<evidence type="ECO:0000256" key="2">
    <source>
        <dbReference type="ARBA" id="ARBA00004979"/>
    </source>
</evidence>
<dbReference type="InterPro" id="IPR036052">
    <property type="entry name" value="TrpB-like_PALP_sf"/>
</dbReference>
<dbReference type="KEGG" id="haby:HLVA_09200"/>
<name>A0AAU9D302_9FUSO</name>
<keyword evidence="7" id="KW-0791">Threonine biosynthesis</keyword>
<protein>
    <recommendedName>
        <fullName evidence="5 10">Threonine synthase</fullName>
        <ecNumber evidence="4 10">4.2.3.1</ecNumber>
    </recommendedName>
</protein>
<comment type="similarity">
    <text evidence="3">Belongs to the threonine synthase family.</text>
</comment>
<keyword evidence="6" id="KW-0028">Amino-acid biosynthesis</keyword>
<dbReference type="GO" id="GO:0004795">
    <property type="term" value="F:threonine synthase activity"/>
    <property type="evidence" value="ECO:0007669"/>
    <property type="project" value="UniProtKB-UniRule"/>
</dbReference>
<dbReference type="GO" id="GO:0009088">
    <property type="term" value="P:threonine biosynthetic process"/>
    <property type="evidence" value="ECO:0007669"/>
    <property type="project" value="UniProtKB-UniRule"/>
</dbReference>
<evidence type="ECO:0000313" key="15">
    <source>
        <dbReference type="Proteomes" id="UP001321582"/>
    </source>
</evidence>
<keyword evidence="15" id="KW-1185">Reference proteome</keyword>
<gene>
    <name evidence="14" type="primary">thrC</name>
    <name evidence="14" type="ORF">HLVA_09200</name>
</gene>
<evidence type="ECO:0000256" key="10">
    <source>
        <dbReference type="NCBIfam" id="TIGR00260"/>
    </source>
</evidence>
<evidence type="ECO:0000256" key="3">
    <source>
        <dbReference type="ARBA" id="ARBA00005517"/>
    </source>
</evidence>
<evidence type="ECO:0000256" key="1">
    <source>
        <dbReference type="ARBA" id="ARBA00001933"/>
    </source>
</evidence>
<dbReference type="PANTHER" id="PTHR43515">
    <property type="entry name" value="THREONINE SYNTHASE-LIKE 1"/>
    <property type="match status" value="1"/>
</dbReference>
<dbReference type="RefSeq" id="WP_307905283.1">
    <property type="nucleotide sequence ID" value="NZ_AP027059.1"/>
</dbReference>
<dbReference type="Gene3D" id="3.90.1380.10">
    <property type="entry name" value="Threonine synthase, N-terminal domain"/>
    <property type="match status" value="1"/>
</dbReference>
<feature type="modified residue" description="N6-(pyridoxal phosphate)lysine" evidence="11">
    <location>
        <position position="112"/>
    </location>
</feature>
<reference evidence="14 15" key="1">
    <citation type="submission" date="2022-11" db="EMBL/GenBank/DDBJ databases">
        <title>Haliovirga abyssi gen. nov., sp. nov., a mesophilic fermentative bacterium isolated from the Iheya North hydrothermal field and the proposal of Haliovirgaceae fam. nov.</title>
        <authorList>
            <person name="Miyazaki U."/>
            <person name="Tame A."/>
            <person name="Miyazaki J."/>
            <person name="Takai K."/>
            <person name="Sawayama S."/>
            <person name="Kitajima M."/>
            <person name="Okamoto A."/>
            <person name="Nakagawa S."/>
        </authorList>
    </citation>
    <scope>NUCLEOTIDE SEQUENCE [LARGE SCALE GENOMIC DNA]</scope>
    <source>
        <strain evidence="14 15">IC12</strain>
    </source>
</reference>
<dbReference type="InterPro" id="IPR037158">
    <property type="entry name" value="Thr_synth_N_sf"/>
</dbReference>
<evidence type="ECO:0000313" key="14">
    <source>
        <dbReference type="EMBL" id="BDU50351.1"/>
    </source>
</evidence>
<dbReference type="InterPro" id="IPR004450">
    <property type="entry name" value="Thr_synthase-like"/>
</dbReference>
<dbReference type="CDD" id="cd01560">
    <property type="entry name" value="Thr-synth_2"/>
    <property type="match status" value="1"/>
</dbReference>
<dbReference type="EMBL" id="AP027059">
    <property type="protein sequence ID" value="BDU50351.1"/>
    <property type="molecule type" value="Genomic_DNA"/>
</dbReference>
<evidence type="ECO:0000256" key="7">
    <source>
        <dbReference type="ARBA" id="ARBA00022697"/>
    </source>
</evidence>
<sequence>MKYISTRGNYKKVNSAEAIKLGMVPEGGLFVPESIPKLNLEDLKNISKENYQEIAKKILSLFLTDFDSKEISEIVNNSYGENFDTKDVTPLVKIKDNLYILELWHGPTAAFKDMALQMLPHLMLKSKEKVGTDKTTLILVATSGDTGKAALEGFKDIDGIEIIVFFPEEGVSKVQELQMRTTTGINTKVIGINGNFDDCQTGVKNIFSDKILATELAKKGYELSSANSINWGRLLPQIIYYFKAYFELVNNDKIKIGEKVNFSVPTGNFGNILAGYYAKEIGLPVNKFICASNKNKVLSDFINTGEYNKNRDFYKTMSPSMDILISSNLERFLFEITGHNSEKIDNWYKELNKTGKFNVDDETKNKINKIMVAGFASEDETEETISKIYSETNYLLDTHTAVGVKVVNNYNLDGKTIVDSTANPYKFTGNVLKALTGESEKDEFVAIDKLNEKTKVEIHRAVKGLDKKEILHNETIRKDEMKDVVVKSVK</sequence>
<dbReference type="InterPro" id="IPR029144">
    <property type="entry name" value="Thr_synth_N"/>
</dbReference>
<dbReference type="Gene3D" id="3.40.50.1100">
    <property type="match status" value="2"/>
</dbReference>
<evidence type="ECO:0000256" key="9">
    <source>
        <dbReference type="ARBA" id="ARBA00049144"/>
    </source>
</evidence>
<feature type="domain" description="Tryptophan synthase beta chain-like PALP" evidence="12">
    <location>
        <begin position="89"/>
        <end position="328"/>
    </location>
</feature>
<dbReference type="EC" id="4.2.3.1" evidence="4 10"/>
<evidence type="ECO:0000256" key="8">
    <source>
        <dbReference type="ARBA" id="ARBA00022898"/>
    </source>
</evidence>
<evidence type="ECO:0000256" key="4">
    <source>
        <dbReference type="ARBA" id="ARBA00013028"/>
    </source>
</evidence>
<organism evidence="14 15">
    <name type="scientific">Haliovirga abyssi</name>
    <dbReference type="NCBI Taxonomy" id="2996794"/>
    <lineage>
        <taxon>Bacteria</taxon>
        <taxon>Fusobacteriati</taxon>
        <taxon>Fusobacteriota</taxon>
        <taxon>Fusobacteriia</taxon>
        <taxon>Fusobacteriales</taxon>
        <taxon>Haliovirgaceae</taxon>
        <taxon>Haliovirga</taxon>
    </lineage>
</organism>
<evidence type="ECO:0000259" key="13">
    <source>
        <dbReference type="Pfam" id="PF14821"/>
    </source>
</evidence>
<dbReference type="AlphaFoldDB" id="A0AAU9D302"/>
<proteinExistence type="inferred from homology"/>
<dbReference type="Proteomes" id="UP001321582">
    <property type="component" value="Chromosome"/>
</dbReference>
<keyword evidence="8 11" id="KW-0663">Pyridoxal phosphate</keyword>
<dbReference type="Pfam" id="PF14821">
    <property type="entry name" value="Thr_synth_N"/>
    <property type="match status" value="1"/>
</dbReference>
<dbReference type="InterPro" id="IPR000634">
    <property type="entry name" value="Ser/Thr_deHydtase_PyrdxlP-BS"/>
</dbReference>
<dbReference type="SUPFAM" id="SSF53686">
    <property type="entry name" value="Tryptophan synthase beta subunit-like PLP-dependent enzymes"/>
    <property type="match status" value="1"/>
</dbReference>
<evidence type="ECO:0000256" key="5">
    <source>
        <dbReference type="ARBA" id="ARBA00018679"/>
    </source>
</evidence>
<evidence type="ECO:0000259" key="12">
    <source>
        <dbReference type="Pfam" id="PF00291"/>
    </source>
</evidence>
<dbReference type="InterPro" id="IPR001926">
    <property type="entry name" value="TrpB-like_PALP"/>
</dbReference>
<evidence type="ECO:0000256" key="6">
    <source>
        <dbReference type="ARBA" id="ARBA00022605"/>
    </source>
</evidence>
<comment type="catalytic activity">
    <reaction evidence="9">
        <text>O-phospho-L-homoserine + H2O = L-threonine + phosphate</text>
        <dbReference type="Rhea" id="RHEA:10840"/>
        <dbReference type="ChEBI" id="CHEBI:15377"/>
        <dbReference type="ChEBI" id="CHEBI:43474"/>
        <dbReference type="ChEBI" id="CHEBI:57590"/>
        <dbReference type="ChEBI" id="CHEBI:57926"/>
        <dbReference type="EC" id="4.2.3.1"/>
    </reaction>
</comment>
<accession>A0AAU9D302</accession>
<dbReference type="GO" id="GO:0005737">
    <property type="term" value="C:cytoplasm"/>
    <property type="evidence" value="ECO:0007669"/>
    <property type="project" value="TreeGrafter"/>
</dbReference>
<dbReference type="PANTHER" id="PTHR43515:SF1">
    <property type="entry name" value="THREONINE SYNTHASE-LIKE 1"/>
    <property type="match status" value="1"/>
</dbReference>
<dbReference type="GO" id="GO:0030170">
    <property type="term" value="F:pyridoxal phosphate binding"/>
    <property type="evidence" value="ECO:0007669"/>
    <property type="project" value="InterPro"/>
</dbReference>
<comment type="pathway">
    <text evidence="2">Amino-acid biosynthesis; L-threonine biosynthesis; L-threonine from L-aspartate: step 5/5.</text>
</comment>
<dbReference type="NCBIfam" id="TIGR00260">
    <property type="entry name" value="thrC"/>
    <property type="match status" value="1"/>
</dbReference>